<dbReference type="OrthoDB" id="6493711at2"/>
<dbReference type="Proteomes" id="UP000219788">
    <property type="component" value="Unassembled WGS sequence"/>
</dbReference>
<sequence>MYYKELLLKPNNSPVTIKAFGQQVTIRRLTAMELMEYNRSIDAEKGNAQVLAEIGIKLFLAALVNPDGSKPSPKDLPTATQILNCQAQADILQAVTDVQRHSYGTLEEAKKN</sequence>
<dbReference type="EMBL" id="PDDV01000005">
    <property type="protein sequence ID" value="PEH74346.1"/>
    <property type="molecule type" value="Genomic_DNA"/>
</dbReference>
<proteinExistence type="predicted"/>
<accession>A0A2A7U7G2</accession>
<dbReference type="Pfam" id="PF16462">
    <property type="entry name" value="Phage_TAC_14"/>
    <property type="match status" value="1"/>
</dbReference>
<evidence type="ECO:0000313" key="2">
    <source>
        <dbReference type="Proteomes" id="UP000219788"/>
    </source>
</evidence>
<name>A0A2A7U7G2_EDWTA</name>
<gene>
    <name evidence="1" type="ORF">CRM76_01020</name>
</gene>
<organism evidence="1 2">
    <name type="scientific">Edwardsiella tarda</name>
    <dbReference type="NCBI Taxonomy" id="636"/>
    <lineage>
        <taxon>Bacteria</taxon>
        <taxon>Pseudomonadati</taxon>
        <taxon>Pseudomonadota</taxon>
        <taxon>Gammaproteobacteria</taxon>
        <taxon>Enterobacterales</taxon>
        <taxon>Hafniaceae</taxon>
        <taxon>Edwardsiella</taxon>
    </lineage>
</organism>
<dbReference type="RefSeq" id="WP_098142535.1">
    <property type="nucleotide sequence ID" value="NZ_PDDV01000005.1"/>
</dbReference>
<dbReference type="InterPro" id="IPR024410">
    <property type="entry name" value="Phage_TAC_12"/>
</dbReference>
<comment type="caution">
    <text evidence="1">The sequence shown here is derived from an EMBL/GenBank/DDBJ whole genome shotgun (WGS) entry which is preliminary data.</text>
</comment>
<evidence type="ECO:0000313" key="1">
    <source>
        <dbReference type="EMBL" id="PEH74346.1"/>
    </source>
</evidence>
<protein>
    <submittedName>
        <fullName evidence="1">Phage tail protein</fullName>
    </submittedName>
</protein>
<dbReference type="AlphaFoldDB" id="A0A2A7U7G2"/>
<reference evidence="2" key="1">
    <citation type="submission" date="2017-09" db="EMBL/GenBank/DDBJ databases">
        <title>FDA dAtabase for Regulatory Grade micrObial Sequences (FDA-ARGOS): Supporting development and validation of Infectious Disease Dx tests.</title>
        <authorList>
            <person name="Goldberg B."/>
            <person name="Campos J."/>
            <person name="Tallon L."/>
            <person name="Sadzewicz L."/>
            <person name="Ott S."/>
            <person name="Zhao X."/>
            <person name="Nagaraj S."/>
            <person name="Vavikolanu K."/>
            <person name="Aluvathingal J."/>
            <person name="Nadendla S."/>
            <person name="Geyer C."/>
            <person name="Sichtig H."/>
        </authorList>
    </citation>
    <scope>NUCLEOTIDE SEQUENCE [LARGE SCALE GENOMIC DNA]</scope>
    <source>
        <strain evidence="2">FDAARGOS_370</strain>
    </source>
</reference>